<dbReference type="NCBIfam" id="TIGR02937">
    <property type="entry name" value="sigma70-ECF"/>
    <property type="match status" value="1"/>
</dbReference>
<dbReference type="EMBL" id="VVUY01000005">
    <property type="protein sequence ID" value="KAA2561712.1"/>
    <property type="molecule type" value="Genomic_DNA"/>
</dbReference>
<dbReference type="AlphaFoldDB" id="A0A9P3ZJX8"/>
<dbReference type="InterPro" id="IPR013324">
    <property type="entry name" value="RNA_pol_sigma_r3/r4-like"/>
</dbReference>
<dbReference type="GO" id="GO:0003677">
    <property type="term" value="F:DNA binding"/>
    <property type="evidence" value="ECO:0007669"/>
    <property type="project" value="InterPro"/>
</dbReference>
<dbReference type="GO" id="GO:0006352">
    <property type="term" value="P:DNA-templated transcription initiation"/>
    <property type="evidence" value="ECO:0007669"/>
    <property type="project" value="InterPro"/>
</dbReference>
<dbReference type="InterPro" id="IPR036388">
    <property type="entry name" value="WH-like_DNA-bd_sf"/>
</dbReference>
<dbReference type="Pfam" id="PF04542">
    <property type="entry name" value="Sigma70_r2"/>
    <property type="match status" value="1"/>
</dbReference>
<evidence type="ECO:0000256" key="4">
    <source>
        <dbReference type="ARBA" id="ARBA00023163"/>
    </source>
</evidence>
<dbReference type="InterPro" id="IPR014284">
    <property type="entry name" value="RNA_pol_sigma-70_dom"/>
</dbReference>
<dbReference type="InterPro" id="IPR039425">
    <property type="entry name" value="RNA_pol_sigma-70-like"/>
</dbReference>
<dbReference type="InterPro" id="IPR007627">
    <property type="entry name" value="RNA_pol_sigma70_r2"/>
</dbReference>
<dbReference type="InterPro" id="IPR013249">
    <property type="entry name" value="RNA_pol_sigma70_r4_t2"/>
</dbReference>
<comment type="similarity">
    <text evidence="1">Belongs to the sigma-70 factor family. ECF subfamily.</text>
</comment>
<evidence type="ECO:0000313" key="8">
    <source>
        <dbReference type="EMBL" id="KAA2561712.1"/>
    </source>
</evidence>
<organism evidence="8 9">
    <name type="scientific">Alistipes onderdonkii</name>
    <dbReference type="NCBI Taxonomy" id="328813"/>
    <lineage>
        <taxon>Bacteria</taxon>
        <taxon>Pseudomonadati</taxon>
        <taxon>Bacteroidota</taxon>
        <taxon>Bacteroidia</taxon>
        <taxon>Bacteroidales</taxon>
        <taxon>Rikenellaceae</taxon>
        <taxon>Alistipes</taxon>
    </lineage>
</organism>
<dbReference type="CDD" id="cd06171">
    <property type="entry name" value="Sigma70_r4"/>
    <property type="match status" value="1"/>
</dbReference>
<dbReference type="GO" id="GO:0016987">
    <property type="term" value="F:sigma factor activity"/>
    <property type="evidence" value="ECO:0007669"/>
    <property type="project" value="UniProtKB-KW"/>
</dbReference>
<proteinExistence type="inferred from homology"/>
<feature type="signal peptide" evidence="5">
    <location>
        <begin position="1"/>
        <end position="25"/>
    </location>
</feature>
<dbReference type="Proteomes" id="UP000323119">
    <property type="component" value="Unassembled WGS sequence"/>
</dbReference>
<dbReference type="Gene3D" id="1.10.10.10">
    <property type="entry name" value="Winged helix-like DNA-binding domain superfamily/Winged helix DNA-binding domain"/>
    <property type="match status" value="1"/>
</dbReference>
<keyword evidence="4" id="KW-0804">Transcription</keyword>
<dbReference type="PANTHER" id="PTHR43133">
    <property type="entry name" value="RNA POLYMERASE ECF-TYPE SIGMA FACTO"/>
    <property type="match status" value="1"/>
</dbReference>
<evidence type="ECO:0000313" key="9">
    <source>
        <dbReference type="Proteomes" id="UP000323119"/>
    </source>
</evidence>
<dbReference type="PANTHER" id="PTHR43133:SF46">
    <property type="entry name" value="RNA POLYMERASE SIGMA-70 FACTOR ECF SUBFAMILY"/>
    <property type="match status" value="1"/>
</dbReference>
<dbReference type="InterPro" id="IPR014327">
    <property type="entry name" value="RNA_pol_sigma70_bacteroid"/>
</dbReference>
<name>A0A9P3ZJX8_9BACT</name>
<keyword evidence="3" id="KW-0731">Sigma factor</keyword>
<reference evidence="8 9" key="1">
    <citation type="journal article" date="2019" name="Nat. Med.">
        <title>A library of human gut bacterial isolates paired with longitudinal multiomics data enables mechanistic microbiome research.</title>
        <authorList>
            <person name="Poyet M."/>
            <person name="Groussin M."/>
            <person name="Gibbons S.M."/>
            <person name="Avila-Pacheco J."/>
            <person name="Jiang X."/>
            <person name="Kearney S.M."/>
            <person name="Perrotta A.R."/>
            <person name="Berdy B."/>
            <person name="Zhao S."/>
            <person name="Lieberman T.D."/>
            <person name="Swanson P.K."/>
            <person name="Smith M."/>
            <person name="Roesemann S."/>
            <person name="Alexander J.E."/>
            <person name="Rich S.A."/>
            <person name="Livny J."/>
            <person name="Vlamakis H."/>
            <person name="Clish C."/>
            <person name="Bullock K."/>
            <person name="Deik A."/>
            <person name="Scott J."/>
            <person name="Pierce K.A."/>
            <person name="Xavier R.J."/>
            <person name="Alm E.J."/>
        </authorList>
    </citation>
    <scope>NUCLEOTIDE SEQUENCE [LARGE SCALE GENOMIC DNA]</scope>
    <source>
        <strain evidence="8 9">BIOML-A204</strain>
    </source>
</reference>
<evidence type="ECO:0000256" key="5">
    <source>
        <dbReference type="SAM" id="SignalP"/>
    </source>
</evidence>
<dbReference type="InterPro" id="IPR013325">
    <property type="entry name" value="RNA_pol_sigma_r2"/>
</dbReference>
<protein>
    <submittedName>
        <fullName evidence="8">RNA polymerase sigma-70 factor</fullName>
    </submittedName>
</protein>
<feature type="chain" id="PRO_5040208292" evidence="5">
    <location>
        <begin position="26"/>
        <end position="242"/>
    </location>
</feature>
<evidence type="ECO:0000256" key="1">
    <source>
        <dbReference type="ARBA" id="ARBA00010641"/>
    </source>
</evidence>
<dbReference type="SUPFAM" id="SSF88946">
    <property type="entry name" value="Sigma2 domain of RNA polymerase sigma factors"/>
    <property type="match status" value="1"/>
</dbReference>
<keyword evidence="2" id="KW-0805">Transcription regulation</keyword>
<evidence type="ECO:0000259" key="7">
    <source>
        <dbReference type="Pfam" id="PF08281"/>
    </source>
</evidence>
<dbReference type="Gene3D" id="1.10.1740.10">
    <property type="match status" value="1"/>
</dbReference>
<evidence type="ECO:0000256" key="3">
    <source>
        <dbReference type="ARBA" id="ARBA00023082"/>
    </source>
</evidence>
<keyword evidence="5" id="KW-0732">Signal</keyword>
<evidence type="ECO:0000256" key="2">
    <source>
        <dbReference type="ARBA" id="ARBA00023015"/>
    </source>
</evidence>
<comment type="caution">
    <text evidence="8">The sequence shown here is derived from an EMBL/GenBank/DDBJ whole genome shotgun (WGS) entry which is preliminary data.</text>
</comment>
<feature type="domain" description="RNA polymerase sigma factor 70 region 4 type 2" evidence="7">
    <location>
        <begin position="173"/>
        <end position="224"/>
    </location>
</feature>
<dbReference type="Pfam" id="PF08281">
    <property type="entry name" value="Sigma70_r4_2"/>
    <property type="match status" value="1"/>
</dbReference>
<dbReference type="RefSeq" id="WP_082426590.1">
    <property type="nucleotide sequence ID" value="NZ_JADMQE010000003.1"/>
</dbReference>
<evidence type="ECO:0000259" key="6">
    <source>
        <dbReference type="Pfam" id="PF04542"/>
    </source>
</evidence>
<accession>A0A9P3ZJX8</accession>
<sequence>MKKYVFRNKCPVISFSGIFFLSLFAKRSVPSGNPSEVVVICTGGTFRRPAYEATEEFTTAMLQFDALFMEYKRRFTLFADSYIHDMQLAEDIVTDAFMAYWEAFRQSPPAEINAPAYILTIVKNKCINELEHRKVHEKFVASSQTDAQWELRMQLASLRACDPEEIFTAEMEELVRRSLRKLPPKAQKVFTMSRLEGRSHREIAVELGLSVKSVEYYMNIALRTLRADLAGYVAALIFYLGR</sequence>
<dbReference type="SUPFAM" id="SSF88659">
    <property type="entry name" value="Sigma3 and sigma4 domains of RNA polymerase sigma factors"/>
    <property type="match status" value="1"/>
</dbReference>
<feature type="domain" description="RNA polymerase sigma-70 region 2" evidence="6">
    <location>
        <begin position="67"/>
        <end position="133"/>
    </location>
</feature>
<dbReference type="NCBIfam" id="TIGR02985">
    <property type="entry name" value="Sig70_bacteroi1"/>
    <property type="match status" value="1"/>
</dbReference>
<gene>
    <name evidence="8" type="ORF">F2S36_07075</name>
</gene>